<keyword evidence="1" id="KW-0175">Coiled coil</keyword>
<feature type="region of interest" description="Disordered" evidence="2">
    <location>
        <begin position="40"/>
        <end position="62"/>
    </location>
</feature>
<sequence length="662" mass="73154">MSRSNLPLNGPFHHEEIPRRDIASVKVKLARARYLVTDMTQNAPTGSDDAAEAGYHSENRSRSETMMLAKECQAIVEASRSLQAETDQNITAIRDIQRVRATQASLTNSPGHLRREAAAQVLKHLTGSRDGLRSLIRQVASDASPEVRDAVTEALARATDSQAERWITGAQQAPEVATLQQTIKDKDTELSLLKGEIETKRKANFAFQRDRHQAETNLISEKAKVAAFEKQLKRTKEQLDSAQERIGALEEELRLAKLSGDWYQSQAELLHEAHRDAEDEKETLAFHLSQHNQSVANLRQQLASDAQHAQAEQALMETELENSISKLEAAKTETKDVTQRLDRAERRLAYVEVELTTAQKDLASSRQEIDDAAIARTGLEKKISKQRASLVSQATEIGQLNSLITARGETIDSQIDQASVFLRRMSLDMESDIWRRVAEGVLTDSTVAPAAPIPWQPWRVLPSWSHDEALDVQEDDRSIHSLAVDIAAIMKVPSAPAEPLLSRLQSLQDLMVDKSPLVPTVSQILLESLAGAVGDERLHLMHHVLVCQIAILLCGNGVELNEVILDPRATALVSALGAWDPESGPVLNLACSLSYPEVALVGFNHSPRGIIAASPLNRELLWVDEAQIDNTLTHIELSSEKVGTIALPLDTRERQLWAVAHL</sequence>
<dbReference type="VEuPathDB" id="FungiDB:FPRO_10341"/>
<dbReference type="RefSeq" id="XP_031081346.1">
    <property type="nucleotide sequence ID" value="XM_031231296.1"/>
</dbReference>
<evidence type="ECO:0000313" key="3">
    <source>
        <dbReference type="EMBL" id="CZR40753.1"/>
    </source>
</evidence>
<dbReference type="Proteomes" id="UP000183971">
    <property type="component" value="Unassembled WGS sequence"/>
</dbReference>
<dbReference type="EMBL" id="FJOF01000005">
    <property type="protein sequence ID" value="CZR40753.1"/>
    <property type="molecule type" value="Genomic_DNA"/>
</dbReference>
<feature type="coiled-coil region" evidence="1">
    <location>
        <begin position="327"/>
        <end position="361"/>
    </location>
</feature>
<organism evidence="3 4">
    <name type="scientific">Fusarium proliferatum (strain ET1)</name>
    <name type="common">Orchid endophyte fungus</name>
    <dbReference type="NCBI Taxonomy" id="1227346"/>
    <lineage>
        <taxon>Eukaryota</taxon>
        <taxon>Fungi</taxon>
        <taxon>Dikarya</taxon>
        <taxon>Ascomycota</taxon>
        <taxon>Pezizomycotina</taxon>
        <taxon>Sordariomycetes</taxon>
        <taxon>Hypocreomycetidae</taxon>
        <taxon>Hypocreales</taxon>
        <taxon>Nectriaceae</taxon>
        <taxon>Fusarium</taxon>
        <taxon>Fusarium fujikuroi species complex</taxon>
    </lineage>
</organism>
<dbReference type="AlphaFoldDB" id="A0A1L7VJK2"/>
<feature type="coiled-coil region" evidence="1">
    <location>
        <begin position="218"/>
        <end position="259"/>
    </location>
</feature>
<dbReference type="GeneID" id="42055213"/>
<gene>
    <name evidence="3" type="ORF">FPRO_10341</name>
</gene>
<comment type="caution">
    <text evidence="3">The sequence shown here is derived from an EMBL/GenBank/DDBJ whole genome shotgun (WGS) entry which is preliminary data.</text>
</comment>
<evidence type="ECO:0000313" key="4">
    <source>
        <dbReference type="Proteomes" id="UP000183971"/>
    </source>
</evidence>
<evidence type="ECO:0000256" key="1">
    <source>
        <dbReference type="SAM" id="Coils"/>
    </source>
</evidence>
<reference evidence="4" key="1">
    <citation type="journal article" date="2016" name="Genome Biol. Evol.">
        <title>Comparative 'omics' of the Fusarium fujikuroi species complex highlights differences in genetic potential and metabolite synthesis.</title>
        <authorList>
            <person name="Niehaus E.-M."/>
            <person name="Muensterkoetter M."/>
            <person name="Proctor R.H."/>
            <person name="Brown D.W."/>
            <person name="Sharon A."/>
            <person name="Idan Y."/>
            <person name="Oren-Young L."/>
            <person name="Sieber C.M."/>
            <person name="Novak O."/>
            <person name="Pencik A."/>
            <person name="Tarkowska D."/>
            <person name="Hromadova K."/>
            <person name="Freeman S."/>
            <person name="Maymon M."/>
            <person name="Elazar M."/>
            <person name="Youssef S.A."/>
            <person name="El-Shabrawy E.S.M."/>
            <person name="Shalaby A.B.A."/>
            <person name="Houterman P."/>
            <person name="Brock N.L."/>
            <person name="Burkhardt I."/>
            <person name="Tsavkelova E.A."/>
            <person name="Dickschat J.S."/>
            <person name="Galuszka P."/>
            <person name="Gueldener U."/>
            <person name="Tudzynski B."/>
        </authorList>
    </citation>
    <scope>NUCLEOTIDE SEQUENCE [LARGE SCALE GENOMIC DNA]</scope>
    <source>
        <strain evidence="4">ET1</strain>
    </source>
</reference>
<keyword evidence="4" id="KW-1185">Reference proteome</keyword>
<protein>
    <submittedName>
        <fullName evidence="3">Uncharacterized protein</fullName>
    </submittedName>
</protein>
<dbReference type="SUPFAM" id="SSF57997">
    <property type="entry name" value="Tropomyosin"/>
    <property type="match status" value="1"/>
</dbReference>
<proteinExistence type="predicted"/>
<name>A0A1L7VJK2_FUSPR</name>
<accession>A0A1L7VJK2</accession>
<evidence type="ECO:0000256" key="2">
    <source>
        <dbReference type="SAM" id="MobiDB-lite"/>
    </source>
</evidence>